<feature type="binding site" evidence="5">
    <location>
        <position position="238"/>
    </location>
    <ligand>
        <name>substrate</name>
    </ligand>
</feature>
<evidence type="ECO:0000259" key="6">
    <source>
        <dbReference type="Pfam" id="PF05028"/>
    </source>
</evidence>
<name>A0AAW2YN08_9EUKA</name>
<sequence length="442" mass="50042">MSKNHFLLPCSPINFHQKPSWEDIAEILTQAEVKKIDDLLEMVSDASLVDKEELGYLEGFFKDHTDEKLQNDFIHRTIPDLISMALKLPELFPDGHIPRLSREQEQTILLSREQIGSLLANMFFGTMNKMSWSPYWVQFVDVWYKAPTSSTVPKPVVAYLHSLLDYFKKLTTGRIDFSEKVGFHRQSKSSVDSANLSTDHTLAFSNVNVNNNERIGDNAEVEVDFANKDIGFGKTGTQEEILFGMNPEMCVAMLFCSTMQDDESVVISNVLRTGEYSGYGNTLQYVGPCEQSRCRTIVAIDAMELDYFENKKEGLLLQLNEKALLRDLNKALCGFDLVCKVKTTDTVVLGTGFWGCGAFGGDVYIKFCLQLLAVSQVDGISKMNFYTFGNSCFYEKAVEFMEKLKANKITVSELWSLISDYRDYVINADGEAINLFEFITTR</sequence>
<feature type="domain" description="PARG catalytic Macro" evidence="6">
    <location>
        <begin position="200"/>
        <end position="391"/>
    </location>
</feature>
<feature type="binding site" evidence="5">
    <location>
        <position position="227"/>
    </location>
    <ligand>
        <name>substrate</name>
    </ligand>
</feature>
<keyword evidence="9" id="KW-1185">Reference proteome</keyword>
<keyword evidence="3" id="KW-0378">Hydrolase</keyword>
<dbReference type="GO" id="GO:0009225">
    <property type="term" value="P:nucleotide-sugar metabolic process"/>
    <property type="evidence" value="ECO:0007669"/>
    <property type="project" value="TreeGrafter"/>
</dbReference>
<comment type="caution">
    <text evidence="8">The sequence shown here is derived from an EMBL/GenBank/DDBJ whole genome shotgun (WGS) entry which is preliminary data.</text>
</comment>
<dbReference type="EMBL" id="JAOPGA020000365">
    <property type="protein sequence ID" value="KAL0478321.1"/>
    <property type="molecule type" value="Genomic_DNA"/>
</dbReference>
<feature type="active site" evidence="4">
    <location>
        <position position="224"/>
    </location>
</feature>
<dbReference type="AlphaFoldDB" id="A0AAW2YN08"/>
<evidence type="ECO:0000256" key="3">
    <source>
        <dbReference type="ARBA" id="ARBA00022801"/>
    </source>
</evidence>
<dbReference type="GO" id="GO:0004649">
    <property type="term" value="F:poly(ADP-ribose) glycohydrolase activity"/>
    <property type="evidence" value="ECO:0007669"/>
    <property type="project" value="UniProtKB-EC"/>
</dbReference>
<dbReference type="GO" id="GO:1990966">
    <property type="term" value="P:ATP generation from poly-ADP-D-ribose"/>
    <property type="evidence" value="ECO:0007669"/>
    <property type="project" value="TreeGrafter"/>
</dbReference>
<dbReference type="GO" id="GO:0005975">
    <property type="term" value="P:carbohydrate metabolic process"/>
    <property type="evidence" value="ECO:0007669"/>
    <property type="project" value="InterPro"/>
</dbReference>
<gene>
    <name evidence="8" type="ORF">AKO1_008558</name>
</gene>
<evidence type="ECO:0000259" key="7">
    <source>
        <dbReference type="Pfam" id="PF20811"/>
    </source>
</evidence>
<comment type="similarity">
    <text evidence="1">Belongs to the poly(ADP-ribose) glycohydrolase family.</text>
</comment>
<reference evidence="8 9" key="1">
    <citation type="submission" date="2024-03" db="EMBL/GenBank/DDBJ databases">
        <title>The Acrasis kona genome and developmental transcriptomes reveal deep origins of eukaryotic multicellular pathways.</title>
        <authorList>
            <person name="Sheikh S."/>
            <person name="Fu C.-J."/>
            <person name="Brown M.W."/>
            <person name="Baldauf S.L."/>
        </authorList>
    </citation>
    <scope>NUCLEOTIDE SEQUENCE [LARGE SCALE GENOMIC DNA]</scope>
    <source>
        <strain evidence="8 9">ATCC MYA-3509</strain>
    </source>
</reference>
<dbReference type="Pfam" id="PF05028">
    <property type="entry name" value="PARG_cat_C"/>
    <property type="match status" value="1"/>
</dbReference>
<proteinExistence type="inferred from homology"/>
<feature type="active site" evidence="4">
    <location>
        <position position="240"/>
    </location>
</feature>
<dbReference type="GO" id="GO:0005737">
    <property type="term" value="C:cytoplasm"/>
    <property type="evidence" value="ECO:0007669"/>
    <property type="project" value="TreeGrafter"/>
</dbReference>
<feature type="binding site" evidence="5">
    <location>
        <position position="279"/>
    </location>
    <ligand>
        <name>substrate</name>
    </ligand>
</feature>
<dbReference type="InterPro" id="IPR046372">
    <property type="entry name" value="PARG_cat_C"/>
</dbReference>
<feature type="active site" evidence="4">
    <location>
        <position position="239"/>
    </location>
</feature>
<dbReference type="PANTHER" id="PTHR12837:SF0">
    <property type="entry name" value="POLY(ADP-RIBOSE) GLYCOHYDROLASE"/>
    <property type="match status" value="1"/>
</dbReference>
<evidence type="ECO:0000313" key="9">
    <source>
        <dbReference type="Proteomes" id="UP001431209"/>
    </source>
</evidence>
<evidence type="ECO:0000256" key="1">
    <source>
        <dbReference type="ARBA" id="ARBA00009545"/>
    </source>
</evidence>
<evidence type="ECO:0000256" key="5">
    <source>
        <dbReference type="PIRSR" id="PIRSR607724-2"/>
    </source>
</evidence>
<dbReference type="GO" id="GO:0005634">
    <property type="term" value="C:nucleus"/>
    <property type="evidence" value="ECO:0007669"/>
    <property type="project" value="TreeGrafter"/>
</dbReference>
<dbReference type="EC" id="3.2.1.143" evidence="2"/>
<feature type="domain" description="PARG helical" evidence="7">
    <location>
        <begin position="66"/>
        <end position="185"/>
    </location>
</feature>
<organism evidence="8 9">
    <name type="scientific">Acrasis kona</name>
    <dbReference type="NCBI Taxonomy" id="1008807"/>
    <lineage>
        <taxon>Eukaryota</taxon>
        <taxon>Discoba</taxon>
        <taxon>Heterolobosea</taxon>
        <taxon>Tetramitia</taxon>
        <taxon>Eutetramitia</taxon>
        <taxon>Acrasidae</taxon>
        <taxon>Acrasis</taxon>
    </lineage>
</organism>
<protein>
    <recommendedName>
        <fullName evidence="2">poly(ADP-ribose) glycohydrolase</fullName>
        <ecNumber evidence="2">3.2.1.143</ecNumber>
    </recommendedName>
</protein>
<dbReference type="InterPro" id="IPR048362">
    <property type="entry name" value="PARG_helical"/>
</dbReference>
<dbReference type="Pfam" id="PF20811">
    <property type="entry name" value="PARG_cat_N"/>
    <property type="match status" value="1"/>
</dbReference>
<dbReference type="GO" id="GO:0006282">
    <property type="term" value="P:regulation of DNA repair"/>
    <property type="evidence" value="ECO:0007669"/>
    <property type="project" value="InterPro"/>
</dbReference>
<evidence type="ECO:0000256" key="2">
    <source>
        <dbReference type="ARBA" id="ARBA00012255"/>
    </source>
</evidence>
<evidence type="ECO:0000256" key="4">
    <source>
        <dbReference type="PIRSR" id="PIRSR607724-1"/>
    </source>
</evidence>
<evidence type="ECO:0000313" key="8">
    <source>
        <dbReference type="EMBL" id="KAL0478321.1"/>
    </source>
</evidence>
<accession>A0AAW2YN08</accession>
<dbReference type="Proteomes" id="UP001431209">
    <property type="component" value="Unassembled WGS sequence"/>
</dbReference>
<dbReference type="InterPro" id="IPR007724">
    <property type="entry name" value="Poly_GlycHdrlase"/>
</dbReference>
<dbReference type="PANTHER" id="PTHR12837">
    <property type="entry name" value="POLY ADP-RIBOSE GLYCOHYDROLASE"/>
    <property type="match status" value="1"/>
</dbReference>